<evidence type="ECO:0008006" key="3">
    <source>
        <dbReference type="Google" id="ProtNLM"/>
    </source>
</evidence>
<proteinExistence type="predicted"/>
<name>A0A075B574_ROZAC</name>
<organism evidence="1 2">
    <name type="scientific">Rozella allomycis (strain CSF55)</name>
    <dbReference type="NCBI Taxonomy" id="988480"/>
    <lineage>
        <taxon>Eukaryota</taxon>
        <taxon>Fungi</taxon>
        <taxon>Fungi incertae sedis</taxon>
        <taxon>Cryptomycota</taxon>
        <taxon>Cryptomycota incertae sedis</taxon>
        <taxon>Rozella</taxon>
    </lineage>
</organism>
<gene>
    <name evidence="1" type="ORF">O9G_001409</name>
</gene>
<evidence type="ECO:0000313" key="1">
    <source>
        <dbReference type="EMBL" id="EPZ36964.1"/>
    </source>
</evidence>
<evidence type="ECO:0000313" key="2">
    <source>
        <dbReference type="Proteomes" id="UP000030755"/>
    </source>
</evidence>
<dbReference type="HOGENOM" id="CLU_641164_0_0_1"/>
<sequence length="428" mass="50034">MHTLFLIEEIIENIAKFVDIASLKKVALLNSQLELVIRQVLWKRTPLTVPKLIRIHKELNESLWKNIKFVKSFRISETDFDVTKVEEVKKALNWLIKHKKLSIRELRVSEYLSANFWPLICGIFEHPSLTNIIHLSYNTCSYSLFIQLIWPKYTQLEYIDCSMTLDGTDHQFEMIESFFDLKIPKLNLLRLSITCDTLQVSKEALNDCIFRFIERNCQLNSFCFNTNIQKQSLNNNFDMIMSIQFCQDDSLDLDSVLFDDSFITRLKLLKKDTLKGISLTLNGIKLADYTLPDSIESLDISLFQVDDDFFLDLKKLGRLKFLSIKAENGIRPVNLNCKFKSITHLYVETGFDSECDFEFLSLFPSLESLDLILGGHLQRWMLNDAIRRHLDPKRFKNISFDSLKRKLVDETRIGLAELNGKFNWLKIT</sequence>
<dbReference type="EMBL" id="KE560384">
    <property type="protein sequence ID" value="EPZ36964.1"/>
    <property type="molecule type" value="Genomic_DNA"/>
</dbReference>
<dbReference type="AlphaFoldDB" id="A0A075B574"/>
<dbReference type="Proteomes" id="UP000030755">
    <property type="component" value="Unassembled WGS sequence"/>
</dbReference>
<reference evidence="1 2" key="1">
    <citation type="journal article" date="2013" name="Curr. Biol.">
        <title>Shared signatures of parasitism and phylogenomics unite Cryptomycota and microsporidia.</title>
        <authorList>
            <person name="James T.Y."/>
            <person name="Pelin A."/>
            <person name="Bonen L."/>
            <person name="Ahrendt S."/>
            <person name="Sain D."/>
            <person name="Corradi N."/>
            <person name="Stajich J.E."/>
        </authorList>
    </citation>
    <scope>NUCLEOTIDE SEQUENCE [LARGE SCALE GENOMIC DNA]</scope>
    <source>
        <strain evidence="1 2">CSF55</strain>
    </source>
</reference>
<keyword evidence="2" id="KW-1185">Reference proteome</keyword>
<accession>A0A075B574</accession>
<protein>
    <recommendedName>
        <fullName evidence="3">F-box domain-containing protein</fullName>
    </recommendedName>
</protein>